<dbReference type="Gene3D" id="3.40.50.300">
    <property type="entry name" value="P-loop containing nucleotide triphosphate hydrolases"/>
    <property type="match status" value="1"/>
</dbReference>
<keyword evidence="2" id="KW-0813">Transport</keyword>
<dbReference type="InterPro" id="IPR027417">
    <property type="entry name" value="P-loop_NTPase"/>
</dbReference>
<dbReference type="PANTHER" id="PTHR42788:SF13">
    <property type="entry name" value="ALIPHATIC SULFONATES IMPORT ATP-BINDING PROTEIN SSUB"/>
    <property type="match status" value="1"/>
</dbReference>
<dbReference type="InterPro" id="IPR050166">
    <property type="entry name" value="ABC_transporter_ATP-bind"/>
</dbReference>
<dbReference type="SUPFAM" id="SSF52540">
    <property type="entry name" value="P-loop containing nucleoside triphosphate hydrolases"/>
    <property type="match status" value="1"/>
</dbReference>
<accession>A0A4D6YCD4</accession>
<dbReference type="GO" id="GO:0016887">
    <property type="term" value="F:ATP hydrolysis activity"/>
    <property type="evidence" value="ECO:0007669"/>
    <property type="project" value="InterPro"/>
</dbReference>
<dbReference type="PANTHER" id="PTHR42788">
    <property type="entry name" value="TAURINE IMPORT ATP-BINDING PROTEIN-RELATED"/>
    <property type="match status" value="1"/>
</dbReference>
<evidence type="ECO:0000259" key="3">
    <source>
        <dbReference type="Pfam" id="PF00005"/>
    </source>
</evidence>
<comment type="similarity">
    <text evidence="1">Belongs to the ABC transporter superfamily.</text>
</comment>
<organism evidence="4 5">
    <name type="scientific">Buchnera aphidicola subsp. Melaphis rhois</name>
    <dbReference type="NCBI Taxonomy" id="118103"/>
    <lineage>
        <taxon>Bacteria</taxon>
        <taxon>Pseudomonadati</taxon>
        <taxon>Pseudomonadota</taxon>
        <taxon>Gammaproteobacteria</taxon>
        <taxon>Enterobacterales</taxon>
        <taxon>Erwiniaceae</taxon>
        <taxon>Buchnera</taxon>
    </lineage>
</organism>
<evidence type="ECO:0000313" key="5">
    <source>
        <dbReference type="Proteomes" id="UP000298566"/>
    </source>
</evidence>
<dbReference type="GO" id="GO:0005524">
    <property type="term" value="F:ATP binding"/>
    <property type="evidence" value="ECO:0007669"/>
    <property type="project" value="UniProtKB-KW"/>
</dbReference>
<evidence type="ECO:0000313" key="4">
    <source>
        <dbReference type="EMBL" id="QCI23300.1"/>
    </source>
</evidence>
<feature type="domain" description="ABC transporter" evidence="3">
    <location>
        <begin position="26"/>
        <end position="67"/>
    </location>
</feature>
<proteinExistence type="inferred from homology"/>
<reference evidence="4 5" key="1">
    <citation type="submission" date="2018-10" db="EMBL/GenBank/DDBJ databases">
        <title>Comparative functional genomics of the obligate endosymbiont Buchnera aphidicola.</title>
        <authorList>
            <person name="Chong R.A."/>
        </authorList>
    </citation>
    <scope>NUCLEOTIDE SEQUENCE [LARGE SCALE GENOMIC DNA]</scope>
    <source>
        <strain evidence="4 5">Mrh</strain>
    </source>
</reference>
<gene>
    <name evidence="4" type="ORF">D9V73_01400</name>
</gene>
<dbReference type="Proteomes" id="UP000298566">
    <property type="component" value="Chromosome"/>
</dbReference>
<dbReference type="Pfam" id="PF00005">
    <property type="entry name" value="ABC_tran"/>
    <property type="match status" value="1"/>
</dbReference>
<evidence type="ECO:0000256" key="2">
    <source>
        <dbReference type="ARBA" id="ARBA00022448"/>
    </source>
</evidence>
<keyword evidence="4" id="KW-0547">Nucleotide-binding</keyword>
<sequence length="69" mass="7585">MNKIPLLKCTSIYKSYRNESKKKYILNNVSLTLKKGEMVSIFGSSGSGKSTLLHIIGGLDSPDSGKIFF</sequence>
<evidence type="ECO:0000256" key="1">
    <source>
        <dbReference type="ARBA" id="ARBA00005417"/>
    </source>
</evidence>
<protein>
    <submittedName>
        <fullName evidence="4">ATP-binding cassette domain-containing protein</fullName>
    </submittedName>
</protein>
<dbReference type="EMBL" id="CP033004">
    <property type="protein sequence ID" value="QCI23300.1"/>
    <property type="molecule type" value="Genomic_DNA"/>
</dbReference>
<dbReference type="AlphaFoldDB" id="A0A4D6YCD4"/>
<keyword evidence="4" id="KW-0067">ATP-binding</keyword>
<name>A0A4D6YCD4_BUCMH</name>
<dbReference type="InterPro" id="IPR003439">
    <property type="entry name" value="ABC_transporter-like_ATP-bd"/>
</dbReference>